<evidence type="ECO:0000256" key="6">
    <source>
        <dbReference type="ARBA" id="ARBA00023118"/>
    </source>
</evidence>
<evidence type="ECO:0000256" key="3">
    <source>
        <dbReference type="ARBA" id="ARBA00022692"/>
    </source>
</evidence>
<dbReference type="GO" id="GO:0000166">
    <property type="term" value="F:nucleotide binding"/>
    <property type="evidence" value="ECO:0007669"/>
    <property type="project" value="UniProtKB-KW"/>
</dbReference>
<dbReference type="EMBL" id="BAAAHC010000024">
    <property type="protein sequence ID" value="GAA0538994.1"/>
    <property type="molecule type" value="Genomic_DNA"/>
</dbReference>
<dbReference type="Proteomes" id="UP001500220">
    <property type="component" value="Unassembled WGS sequence"/>
</dbReference>
<dbReference type="Proteomes" id="UP000597989">
    <property type="component" value="Unassembled WGS sequence"/>
</dbReference>
<dbReference type="RefSeq" id="WP_188985073.1">
    <property type="nucleotide sequence ID" value="NZ_BAAAHC010000024.1"/>
</dbReference>
<reference evidence="10" key="5">
    <citation type="submission" date="2023-12" db="EMBL/GenBank/DDBJ databases">
        <authorList>
            <person name="Sun Q."/>
            <person name="Inoue M."/>
        </authorList>
    </citation>
    <scope>NUCLEOTIDE SEQUENCE</scope>
    <source>
        <strain evidence="10">JCM 10664</strain>
    </source>
</reference>
<keyword evidence="2" id="KW-1003">Cell membrane</keyword>
<evidence type="ECO:0000313" key="10">
    <source>
        <dbReference type="EMBL" id="GAA0538994.1"/>
    </source>
</evidence>
<dbReference type="InterPro" id="IPR043760">
    <property type="entry name" value="PycTM_dom"/>
</dbReference>
<feature type="transmembrane region" description="Helical" evidence="8">
    <location>
        <begin position="56"/>
        <end position="78"/>
    </location>
</feature>
<reference evidence="10" key="1">
    <citation type="journal article" date="2014" name="Int. J. Syst. Evol. Microbiol.">
        <title>Complete genome of a new Firmicutes species belonging to the dominant human colonic microbiota ('Ruminococcus bicirculans') reveals two chromosomes and a selective capacity to utilize plant glucans.</title>
        <authorList>
            <consortium name="NISC Comparative Sequencing Program"/>
            <person name="Wegmann U."/>
            <person name="Louis P."/>
            <person name="Goesmann A."/>
            <person name="Henrissat B."/>
            <person name="Duncan S.H."/>
            <person name="Flint H.J."/>
        </authorList>
    </citation>
    <scope>NUCLEOTIDE SEQUENCE</scope>
    <source>
        <strain evidence="10">JCM 10664</strain>
    </source>
</reference>
<reference evidence="11" key="4">
    <citation type="submission" date="2020-09" db="EMBL/GenBank/DDBJ databases">
        <authorList>
            <person name="Sun Q."/>
            <person name="Zhou Y."/>
        </authorList>
    </citation>
    <scope>NUCLEOTIDE SEQUENCE</scope>
    <source>
        <strain evidence="11">CGMCC 4.7206</strain>
    </source>
</reference>
<dbReference type="Pfam" id="PF18967">
    <property type="entry name" value="PycTM"/>
    <property type="match status" value="1"/>
</dbReference>
<keyword evidence="4" id="KW-0547">Nucleotide-binding</keyword>
<comment type="caution">
    <text evidence="11">The sequence shown here is derived from an EMBL/GenBank/DDBJ whole genome shotgun (WGS) entry which is preliminary data.</text>
</comment>
<dbReference type="AlphaFoldDB" id="A0A917N736"/>
<keyword evidence="13" id="KW-1185">Reference proteome</keyword>
<keyword evidence="3 8" id="KW-0812">Transmembrane</keyword>
<evidence type="ECO:0000256" key="7">
    <source>
        <dbReference type="ARBA" id="ARBA00023136"/>
    </source>
</evidence>
<feature type="domain" description="Pycsar effector protein" evidence="9">
    <location>
        <begin position="7"/>
        <end position="158"/>
    </location>
</feature>
<comment type="subcellular location">
    <subcellularLocation>
        <location evidence="1">Cell membrane</location>
    </subcellularLocation>
</comment>
<gene>
    <name evidence="10" type="ORF">GCM10009545_47060</name>
    <name evidence="11" type="ORF">GCM10011581_06090</name>
</gene>
<sequence length="163" mass="17780">MTSSDDAWKAIQHTNDLIKVADTKAGAMLAASGVLGGMLVRALPAQNRWLVEWPHVGLLLLSTAAVSASILLSLRVFIPRLRTDTSRSLLYFDNVARRYARAADFVPVYRAALEDPQRLEAALAEQLWATSRIARRKFRSVALAIWLFGAALVIALAAGLAKP</sequence>
<evidence type="ECO:0000256" key="5">
    <source>
        <dbReference type="ARBA" id="ARBA00022989"/>
    </source>
</evidence>
<protein>
    <recommendedName>
        <fullName evidence="9">Pycsar effector protein domain-containing protein</fullName>
    </recommendedName>
</protein>
<evidence type="ECO:0000259" key="9">
    <source>
        <dbReference type="Pfam" id="PF18967"/>
    </source>
</evidence>
<name>A0A917N736_9PSEU</name>
<keyword evidence="7 8" id="KW-0472">Membrane</keyword>
<proteinExistence type="predicted"/>
<evidence type="ECO:0000313" key="11">
    <source>
        <dbReference type="EMBL" id="GGI71884.1"/>
    </source>
</evidence>
<evidence type="ECO:0000313" key="12">
    <source>
        <dbReference type="Proteomes" id="UP000597989"/>
    </source>
</evidence>
<reference evidence="11 12" key="2">
    <citation type="journal article" date="2014" name="Int. J. Syst. Evol. Microbiol.">
        <title>Complete genome sequence of Corynebacterium casei LMG S-19264T (=DSM 44701T), isolated from a smear-ripened cheese.</title>
        <authorList>
            <consortium name="US DOE Joint Genome Institute (JGI-PGF)"/>
            <person name="Walter F."/>
            <person name="Albersmeier A."/>
            <person name="Kalinowski J."/>
            <person name="Ruckert C."/>
        </authorList>
    </citation>
    <scope>NUCLEOTIDE SEQUENCE [LARGE SCALE GENOMIC DNA]</scope>
    <source>
        <strain evidence="11 12">CGMCC 4.7206</strain>
    </source>
</reference>
<dbReference type="GO" id="GO:0051607">
    <property type="term" value="P:defense response to virus"/>
    <property type="evidence" value="ECO:0007669"/>
    <property type="project" value="UniProtKB-KW"/>
</dbReference>
<evidence type="ECO:0000256" key="2">
    <source>
        <dbReference type="ARBA" id="ARBA00022475"/>
    </source>
</evidence>
<evidence type="ECO:0000313" key="13">
    <source>
        <dbReference type="Proteomes" id="UP001500220"/>
    </source>
</evidence>
<organism evidence="11 12">
    <name type="scientific">Saccharopolyspora thermophila</name>
    <dbReference type="NCBI Taxonomy" id="89367"/>
    <lineage>
        <taxon>Bacteria</taxon>
        <taxon>Bacillati</taxon>
        <taxon>Actinomycetota</taxon>
        <taxon>Actinomycetes</taxon>
        <taxon>Pseudonocardiales</taxon>
        <taxon>Pseudonocardiaceae</taxon>
        <taxon>Saccharopolyspora</taxon>
    </lineage>
</organism>
<evidence type="ECO:0000256" key="4">
    <source>
        <dbReference type="ARBA" id="ARBA00022741"/>
    </source>
</evidence>
<reference evidence="13" key="3">
    <citation type="journal article" date="2019" name="Int. J. Syst. Evol. Microbiol.">
        <title>The Global Catalogue of Microorganisms (GCM) 10K type strain sequencing project: providing services to taxonomists for standard genome sequencing and annotation.</title>
        <authorList>
            <consortium name="The Broad Institute Genomics Platform"/>
            <consortium name="The Broad Institute Genome Sequencing Center for Infectious Disease"/>
            <person name="Wu L."/>
            <person name="Ma J."/>
        </authorList>
    </citation>
    <scope>NUCLEOTIDE SEQUENCE [LARGE SCALE GENOMIC DNA]</scope>
    <source>
        <strain evidence="13">JCM 10664</strain>
    </source>
</reference>
<keyword evidence="6" id="KW-0051">Antiviral defense</keyword>
<evidence type="ECO:0000256" key="8">
    <source>
        <dbReference type="SAM" id="Phobius"/>
    </source>
</evidence>
<feature type="transmembrane region" description="Helical" evidence="8">
    <location>
        <begin position="141"/>
        <end position="161"/>
    </location>
</feature>
<dbReference type="GO" id="GO:0005886">
    <property type="term" value="C:plasma membrane"/>
    <property type="evidence" value="ECO:0007669"/>
    <property type="project" value="UniProtKB-SubCell"/>
</dbReference>
<accession>A0A917N736</accession>
<evidence type="ECO:0000256" key="1">
    <source>
        <dbReference type="ARBA" id="ARBA00004236"/>
    </source>
</evidence>
<dbReference type="EMBL" id="BMMT01000001">
    <property type="protein sequence ID" value="GGI71884.1"/>
    <property type="molecule type" value="Genomic_DNA"/>
</dbReference>
<keyword evidence="5 8" id="KW-1133">Transmembrane helix</keyword>